<comment type="caution">
    <text evidence="3">The sequence shown here is derived from an EMBL/GenBank/DDBJ whole genome shotgun (WGS) entry which is preliminary data.</text>
</comment>
<dbReference type="Proteomes" id="UP000614811">
    <property type="component" value="Unassembled WGS sequence"/>
</dbReference>
<reference evidence="3" key="1">
    <citation type="journal article" date="2014" name="Int. J. Syst. Evol. Microbiol.">
        <title>Complete genome sequence of Corynebacterium casei LMG S-19264T (=DSM 44701T), isolated from a smear-ripened cheese.</title>
        <authorList>
            <consortium name="US DOE Joint Genome Institute (JGI-PGF)"/>
            <person name="Walter F."/>
            <person name="Albersmeier A."/>
            <person name="Kalinowski J."/>
            <person name="Ruckert C."/>
        </authorList>
    </citation>
    <scope>NUCLEOTIDE SEQUENCE</scope>
    <source>
        <strain evidence="3">KCTC 12711</strain>
    </source>
</reference>
<evidence type="ECO:0000256" key="1">
    <source>
        <dbReference type="SAM" id="SignalP"/>
    </source>
</evidence>
<dbReference type="Pfam" id="PF00561">
    <property type="entry name" value="Abhydrolase_1"/>
    <property type="match status" value="1"/>
</dbReference>
<proteinExistence type="predicted"/>
<keyword evidence="4" id="KW-1185">Reference proteome</keyword>
<protein>
    <submittedName>
        <fullName evidence="3">Alpha/beta hydrolase</fullName>
    </submittedName>
</protein>
<sequence>MAACILFILGLSSCASTANPTRIGESSNQIQPNTIVVNGSKISYKIIGQGTPLILLQRFRGSLADWDPALLAALSASNQVVIFDSLGVGTSEGEIPNTLGGAADFVVSFMDALKIEQANILGWSLGGMTAQVLAIKHPNRVNKLILAGTTPPAGDKSVHLAPDEWTAVATKPQNSAADMAYLFYTTTVVGVKAAQESQERFEQVHQRGVETKTSPEIIMPQAIGARAYMANKGNWYEQLAGIDLPVLIANGDSDIAFPVTNSMVLHRQIPNSNLVIYPDAGHAFLFQYADQFSDHVNQFLRRE</sequence>
<feature type="signal peptide" evidence="1">
    <location>
        <begin position="1"/>
        <end position="18"/>
    </location>
</feature>
<dbReference type="PANTHER" id="PTHR43433">
    <property type="entry name" value="HYDROLASE, ALPHA/BETA FOLD FAMILY PROTEIN"/>
    <property type="match status" value="1"/>
</dbReference>
<dbReference type="InterPro" id="IPR050471">
    <property type="entry name" value="AB_hydrolase"/>
</dbReference>
<organism evidence="3 4">
    <name type="scientific">Arenicella chitinivorans</name>
    <dbReference type="NCBI Taxonomy" id="1329800"/>
    <lineage>
        <taxon>Bacteria</taxon>
        <taxon>Pseudomonadati</taxon>
        <taxon>Pseudomonadota</taxon>
        <taxon>Gammaproteobacteria</taxon>
        <taxon>Arenicellales</taxon>
        <taxon>Arenicellaceae</taxon>
        <taxon>Arenicella</taxon>
    </lineage>
</organism>
<accession>A0A918S3A1</accession>
<dbReference type="PANTHER" id="PTHR43433:SF5">
    <property type="entry name" value="AB HYDROLASE-1 DOMAIN-CONTAINING PROTEIN"/>
    <property type="match status" value="1"/>
</dbReference>
<name>A0A918S3A1_9GAMM</name>
<dbReference type="InterPro" id="IPR000073">
    <property type="entry name" value="AB_hydrolase_1"/>
</dbReference>
<reference evidence="3" key="2">
    <citation type="submission" date="2020-09" db="EMBL/GenBank/DDBJ databases">
        <authorList>
            <person name="Sun Q."/>
            <person name="Kim S."/>
        </authorList>
    </citation>
    <scope>NUCLEOTIDE SEQUENCE</scope>
    <source>
        <strain evidence="3">KCTC 12711</strain>
    </source>
</reference>
<feature type="chain" id="PRO_5037380254" evidence="1">
    <location>
        <begin position="19"/>
        <end position="303"/>
    </location>
</feature>
<dbReference type="SUPFAM" id="SSF53474">
    <property type="entry name" value="alpha/beta-Hydrolases"/>
    <property type="match status" value="1"/>
</dbReference>
<dbReference type="EMBL" id="BMXA01000009">
    <property type="protein sequence ID" value="GHA20702.1"/>
    <property type="molecule type" value="Genomic_DNA"/>
</dbReference>
<dbReference type="Gene3D" id="3.40.50.1820">
    <property type="entry name" value="alpha/beta hydrolase"/>
    <property type="match status" value="1"/>
</dbReference>
<evidence type="ECO:0000313" key="4">
    <source>
        <dbReference type="Proteomes" id="UP000614811"/>
    </source>
</evidence>
<keyword evidence="3" id="KW-0378">Hydrolase</keyword>
<dbReference type="AlphaFoldDB" id="A0A918S3A1"/>
<dbReference type="GO" id="GO:0016787">
    <property type="term" value="F:hydrolase activity"/>
    <property type="evidence" value="ECO:0007669"/>
    <property type="project" value="UniProtKB-KW"/>
</dbReference>
<evidence type="ECO:0000259" key="2">
    <source>
        <dbReference type="Pfam" id="PF00561"/>
    </source>
</evidence>
<dbReference type="PRINTS" id="PR00111">
    <property type="entry name" value="ABHYDROLASE"/>
</dbReference>
<feature type="domain" description="AB hydrolase-1" evidence="2">
    <location>
        <begin position="52"/>
        <end position="286"/>
    </location>
</feature>
<gene>
    <name evidence="3" type="ORF">GCM10008090_33280</name>
</gene>
<dbReference type="InterPro" id="IPR029058">
    <property type="entry name" value="AB_hydrolase_fold"/>
</dbReference>
<keyword evidence="1" id="KW-0732">Signal</keyword>
<evidence type="ECO:0000313" key="3">
    <source>
        <dbReference type="EMBL" id="GHA20702.1"/>
    </source>
</evidence>